<evidence type="ECO:0000256" key="3">
    <source>
        <dbReference type="ARBA" id="ARBA00022737"/>
    </source>
</evidence>
<dbReference type="PANTHER" id="PTHR15722:SF7">
    <property type="entry name" value="INTRAFLAGELLAR TRANSPORT PROTEIN 140 HOMOLOG"/>
    <property type="match status" value="1"/>
</dbReference>
<keyword evidence="5" id="KW-0966">Cell projection</keyword>
<dbReference type="InterPro" id="IPR001680">
    <property type="entry name" value="WD40_rpt"/>
</dbReference>
<dbReference type="GO" id="GO:0005930">
    <property type="term" value="C:axoneme"/>
    <property type="evidence" value="ECO:0007669"/>
    <property type="project" value="TreeGrafter"/>
</dbReference>
<dbReference type="PANTHER" id="PTHR15722">
    <property type="entry name" value="IFT140/172-RELATED"/>
    <property type="match status" value="1"/>
</dbReference>
<keyword evidence="4" id="KW-0969">Cilium</keyword>
<dbReference type="SMART" id="SM00320">
    <property type="entry name" value="WD40"/>
    <property type="match status" value="2"/>
</dbReference>
<dbReference type="InterPro" id="IPR015943">
    <property type="entry name" value="WD40/YVTN_repeat-like_dom_sf"/>
</dbReference>
<dbReference type="GO" id="GO:0035721">
    <property type="term" value="P:intraciliary retrograde transport"/>
    <property type="evidence" value="ECO:0007669"/>
    <property type="project" value="TreeGrafter"/>
</dbReference>
<dbReference type="PROSITE" id="PS50294">
    <property type="entry name" value="WD_REPEATS_REGION"/>
    <property type="match status" value="1"/>
</dbReference>
<feature type="domain" description="IFT140 first beta-propeller" evidence="7">
    <location>
        <begin position="3"/>
        <end position="350"/>
    </location>
</feature>
<comment type="subcellular location">
    <subcellularLocation>
        <location evidence="1">Cell projection</location>
        <location evidence="1">Cilium</location>
    </subcellularLocation>
</comment>
<evidence type="ECO:0000313" key="8">
    <source>
        <dbReference type="EMBL" id="KAI6645958.1"/>
    </source>
</evidence>
<dbReference type="Pfam" id="PF23383">
    <property type="entry name" value="Beta-prop_IFT140_1st"/>
    <property type="match status" value="1"/>
</dbReference>
<protein>
    <submittedName>
        <fullName evidence="8">Intraflagellar transport protein</fullName>
    </submittedName>
</protein>
<keyword evidence="2 6" id="KW-0853">WD repeat</keyword>
<dbReference type="EMBL" id="JAKMXF010000365">
    <property type="protein sequence ID" value="KAI6645958.1"/>
    <property type="molecule type" value="Genomic_DNA"/>
</dbReference>
<dbReference type="SUPFAM" id="SSF50978">
    <property type="entry name" value="WD40 repeat-like"/>
    <property type="match status" value="1"/>
</dbReference>
<reference evidence="8 9" key="1">
    <citation type="journal article" date="2023" name="BMC Biol.">
        <title>The compact genome of the sponge Oopsacas minuta (Hexactinellida) is lacking key metazoan core genes.</title>
        <authorList>
            <person name="Santini S."/>
            <person name="Schenkelaars Q."/>
            <person name="Jourda C."/>
            <person name="Duchesne M."/>
            <person name="Belahbib H."/>
            <person name="Rocher C."/>
            <person name="Selva M."/>
            <person name="Riesgo A."/>
            <person name="Vervoort M."/>
            <person name="Leys S.P."/>
            <person name="Kodjabachian L."/>
            <person name="Le Bivic A."/>
            <person name="Borchiellini C."/>
            <person name="Claverie J.M."/>
            <person name="Renard E."/>
        </authorList>
    </citation>
    <scope>NUCLEOTIDE SEQUENCE [LARGE SCALE GENOMIC DNA]</scope>
    <source>
        <strain evidence="8">SPO-2</strain>
    </source>
</reference>
<dbReference type="InterPro" id="IPR056154">
    <property type="entry name" value="Beta-prop_IFT140_1st"/>
</dbReference>
<proteinExistence type="predicted"/>
<evidence type="ECO:0000256" key="4">
    <source>
        <dbReference type="ARBA" id="ARBA00023069"/>
    </source>
</evidence>
<keyword evidence="9" id="KW-1185">Reference proteome</keyword>
<organism evidence="8 9">
    <name type="scientific">Oopsacas minuta</name>
    <dbReference type="NCBI Taxonomy" id="111878"/>
    <lineage>
        <taxon>Eukaryota</taxon>
        <taxon>Metazoa</taxon>
        <taxon>Porifera</taxon>
        <taxon>Hexactinellida</taxon>
        <taxon>Hexasterophora</taxon>
        <taxon>Lyssacinosida</taxon>
        <taxon>Leucopsacidae</taxon>
        <taxon>Oopsacas</taxon>
    </lineage>
</organism>
<evidence type="ECO:0000259" key="7">
    <source>
        <dbReference type="Pfam" id="PF23383"/>
    </source>
</evidence>
<dbReference type="InterPro" id="IPR019775">
    <property type="entry name" value="WD40_repeat_CS"/>
</dbReference>
<dbReference type="PROSITE" id="PS50082">
    <property type="entry name" value="WD_REPEATS_2"/>
    <property type="match status" value="1"/>
</dbReference>
<comment type="caution">
    <text evidence="8">The sequence shown here is derived from an EMBL/GenBank/DDBJ whole genome shotgun (WGS) entry which is preliminary data.</text>
</comment>
<evidence type="ECO:0000256" key="2">
    <source>
        <dbReference type="ARBA" id="ARBA00022574"/>
    </source>
</evidence>
<dbReference type="InterPro" id="IPR036322">
    <property type="entry name" value="WD40_repeat_dom_sf"/>
</dbReference>
<dbReference type="GO" id="GO:0036064">
    <property type="term" value="C:ciliary basal body"/>
    <property type="evidence" value="ECO:0007669"/>
    <property type="project" value="TreeGrafter"/>
</dbReference>
<gene>
    <name evidence="8" type="ORF">LOD99_13213</name>
</gene>
<keyword evidence="3" id="KW-0677">Repeat</keyword>
<dbReference type="GO" id="GO:0030991">
    <property type="term" value="C:intraciliary transport particle A"/>
    <property type="evidence" value="ECO:0007669"/>
    <property type="project" value="TreeGrafter"/>
</dbReference>
<evidence type="ECO:0000256" key="1">
    <source>
        <dbReference type="ARBA" id="ARBA00004138"/>
    </source>
</evidence>
<feature type="repeat" description="WD" evidence="6">
    <location>
        <begin position="108"/>
        <end position="141"/>
    </location>
</feature>
<dbReference type="Proteomes" id="UP001165289">
    <property type="component" value="Unassembled WGS sequence"/>
</dbReference>
<name>A0AAV7JB56_9METZ</name>
<dbReference type="AlphaFoldDB" id="A0AAV7JB56"/>
<accession>A0AAV7JB56</accession>
<dbReference type="Gene3D" id="2.130.10.10">
    <property type="entry name" value="YVTN repeat-like/Quinoprotein amine dehydrogenase"/>
    <property type="match status" value="2"/>
</dbReference>
<evidence type="ECO:0000256" key="5">
    <source>
        <dbReference type="ARBA" id="ARBA00023273"/>
    </source>
</evidence>
<dbReference type="PROSITE" id="PS00678">
    <property type="entry name" value="WD_REPEATS_1"/>
    <property type="match status" value="1"/>
</dbReference>
<sequence length="357" mass="39745">MSVYFDFEIKPSSHQQISSHEQTAWHNIYALLAVSSKSEYIQPSGLVSAGVVNVFLDEGELIEDANMQRPCMASLMKWHPALKVIAVGWENGELCLFNEPEHAFFENTNAHKASITVLEWSSGGSRLVTGDQNGMLSIWNVTQHGHLINTPIKVVERNSALTHCLLHSPDFTLDTNSDFDFNTLQNEPSKSSAREYVEYYLCTRDGSVVFGEEKGDNCVILVKEEDTLLKMFLSDNASELITITQRLFLSVHELGDGPSISDSTSVKLSGRPDMAKFEWIGMGLLAMTSADYGVRIWDLIQNSNYMLELNSFNLSPDDVATCVAYNPIKSLLAAGTNNQKIVLWKYVYAGTEPQGKI</sequence>
<evidence type="ECO:0000313" key="9">
    <source>
        <dbReference type="Proteomes" id="UP001165289"/>
    </source>
</evidence>
<evidence type="ECO:0000256" key="6">
    <source>
        <dbReference type="PROSITE-ProRule" id="PRU00221"/>
    </source>
</evidence>